<feature type="domain" description="O-methyltransferase dimerisation" evidence="6">
    <location>
        <begin position="9"/>
        <end position="75"/>
    </location>
</feature>
<dbReference type="OrthoDB" id="2410195at2759"/>
<evidence type="ECO:0000256" key="3">
    <source>
        <dbReference type="ARBA" id="ARBA00022691"/>
    </source>
</evidence>
<evidence type="ECO:0000256" key="2">
    <source>
        <dbReference type="ARBA" id="ARBA00022679"/>
    </source>
</evidence>
<keyword evidence="3" id="KW-0949">S-adenosyl-L-methionine</keyword>
<evidence type="ECO:0000313" key="7">
    <source>
        <dbReference type="EMBL" id="PVH92227.1"/>
    </source>
</evidence>
<dbReference type="Gene3D" id="1.10.10.10">
    <property type="entry name" value="Winged helix-like DNA-binding domain superfamily/Winged helix DNA-binding domain"/>
    <property type="match status" value="1"/>
</dbReference>
<feature type="domain" description="O-methyltransferase C-terminal" evidence="5">
    <location>
        <begin position="175"/>
        <end position="321"/>
    </location>
</feature>
<organism evidence="7 8">
    <name type="scientific">Periconia macrospinosa</name>
    <dbReference type="NCBI Taxonomy" id="97972"/>
    <lineage>
        <taxon>Eukaryota</taxon>
        <taxon>Fungi</taxon>
        <taxon>Dikarya</taxon>
        <taxon>Ascomycota</taxon>
        <taxon>Pezizomycotina</taxon>
        <taxon>Dothideomycetes</taxon>
        <taxon>Pleosporomycetidae</taxon>
        <taxon>Pleosporales</taxon>
        <taxon>Massarineae</taxon>
        <taxon>Periconiaceae</taxon>
        <taxon>Periconia</taxon>
    </lineage>
</organism>
<evidence type="ECO:0000259" key="5">
    <source>
        <dbReference type="Pfam" id="PF00891"/>
    </source>
</evidence>
<dbReference type="InterPro" id="IPR036390">
    <property type="entry name" value="WH_DNA-bd_sf"/>
</dbReference>
<dbReference type="Proteomes" id="UP000244855">
    <property type="component" value="Unassembled WGS sequence"/>
</dbReference>
<dbReference type="GO" id="GO:0008171">
    <property type="term" value="F:O-methyltransferase activity"/>
    <property type="evidence" value="ECO:0007669"/>
    <property type="project" value="InterPro"/>
</dbReference>
<dbReference type="EMBL" id="KZ805705">
    <property type="protein sequence ID" value="PVH92227.1"/>
    <property type="molecule type" value="Genomic_DNA"/>
</dbReference>
<dbReference type="InterPro" id="IPR029063">
    <property type="entry name" value="SAM-dependent_MTases_sf"/>
</dbReference>
<dbReference type="PANTHER" id="PTHR43712:SF17">
    <property type="entry name" value="O-METHYLTRANSFERASE"/>
    <property type="match status" value="1"/>
</dbReference>
<dbReference type="Pfam" id="PF08100">
    <property type="entry name" value="Dimerisation"/>
    <property type="match status" value="1"/>
</dbReference>
<dbReference type="GO" id="GO:0032259">
    <property type="term" value="P:methylation"/>
    <property type="evidence" value="ECO:0007669"/>
    <property type="project" value="UniProtKB-KW"/>
</dbReference>
<dbReference type="PROSITE" id="PS51683">
    <property type="entry name" value="SAM_OMT_II"/>
    <property type="match status" value="1"/>
</dbReference>
<keyword evidence="1 7" id="KW-0489">Methyltransferase</keyword>
<dbReference type="InterPro" id="IPR036388">
    <property type="entry name" value="WH-like_DNA-bd_sf"/>
</dbReference>
<dbReference type="PIRSF" id="PIRSF005739">
    <property type="entry name" value="O-mtase"/>
    <property type="match status" value="1"/>
</dbReference>
<keyword evidence="2 7" id="KW-0808">Transferase</keyword>
<dbReference type="InterPro" id="IPR001077">
    <property type="entry name" value="COMT_C"/>
</dbReference>
<dbReference type="GO" id="GO:0046983">
    <property type="term" value="F:protein dimerization activity"/>
    <property type="evidence" value="ECO:0007669"/>
    <property type="project" value="InterPro"/>
</dbReference>
<feature type="active site" description="Proton acceptor" evidence="4">
    <location>
        <position position="251"/>
    </location>
</feature>
<evidence type="ECO:0000256" key="4">
    <source>
        <dbReference type="PIRSR" id="PIRSR005739-1"/>
    </source>
</evidence>
<reference evidence="7 8" key="1">
    <citation type="journal article" date="2018" name="Sci. Rep.">
        <title>Comparative genomics provides insights into the lifestyle and reveals functional heterogeneity of dark septate endophytic fungi.</title>
        <authorList>
            <person name="Knapp D.G."/>
            <person name="Nemeth J.B."/>
            <person name="Barry K."/>
            <person name="Hainaut M."/>
            <person name="Henrissat B."/>
            <person name="Johnson J."/>
            <person name="Kuo A."/>
            <person name="Lim J.H.P."/>
            <person name="Lipzen A."/>
            <person name="Nolan M."/>
            <person name="Ohm R.A."/>
            <person name="Tamas L."/>
            <person name="Grigoriev I.V."/>
            <person name="Spatafora J.W."/>
            <person name="Nagy L.G."/>
            <person name="Kovacs G.M."/>
        </authorList>
    </citation>
    <scope>NUCLEOTIDE SEQUENCE [LARGE SCALE GENOMIC DNA]</scope>
    <source>
        <strain evidence="7 8">DSE2036</strain>
    </source>
</reference>
<accession>A0A2V1D2G0</accession>
<dbReference type="SUPFAM" id="SSF46785">
    <property type="entry name" value="Winged helix' DNA-binding domain"/>
    <property type="match status" value="1"/>
</dbReference>
<proteinExistence type="predicted"/>
<dbReference type="InterPro" id="IPR012967">
    <property type="entry name" value="COMT_dimerisation"/>
</dbReference>
<dbReference type="InterPro" id="IPR016461">
    <property type="entry name" value="COMT-like"/>
</dbReference>
<dbReference type="PANTHER" id="PTHR43712">
    <property type="entry name" value="PUTATIVE (AFU_ORTHOLOGUE AFUA_4G14580)-RELATED"/>
    <property type="match status" value="1"/>
</dbReference>
<dbReference type="Gene3D" id="3.40.50.150">
    <property type="entry name" value="Vaccinia Virus protein VP39"/>
    <property type="match status" value="1"/>
</dbReference>
<keyword evidence="8" id="KW-1185">Reference proteome</keyword>
<evidence type="ECO:0000256" key="1">
    <source>
        <dbReference type="ARBA" id="ARBA00022603"/>
    </source>
</evidence>
<dbReference type="Pfam" id="PF00891">
    <property type="entry name" value="Methyltransf_2"/>
    <property type="match status" value="1"/>
</dbReference>
<evidence type="ECO:0000313" key="8">
    <source>
        <dbReference type="Proteomes" id="UP000244855"/>
    </source>
</evidence>
<dbReference type="SUPFAM" id="SSF53335">
    <property type="entry name" value="S-adenosyl-L-methionine-dependent methyltransferases"/>
    <property type="match status" value="1"/>
</dbReference>
<feature type="non-terminal residue" evidence="7">
    <location>
        <position position="1"/>
    </location>
</feature>
<name>A0A2V1D2G0_9PLEO</name>
<evidence type="ECO:0000259" key="6">
    <source>
        <dbReference type="Pfam" id="PF08100"/>
    </source>
</evidence>
<sequence>PTRTVASRIAIDLKIFQTIASDGGCPKTNEQLAVVTGASPKLVQRITRMCASTNMLNEIGPGLYTPNALTRLLAQPQYAASIVFCFDCTQKSYADMPAYIRKIGFQNPENAVDGPFQYANNHVGHAFTWAAAHPEVFQAFHMYMHALRSHRPSWTDMYPVQERLITGLASEGDASALIDIGGGTGQTLEDFIKSTPQYTGKLVLQDLDEVISAAKSMGIGDNKRVELQVHDFFTEQPVKGARAYFLQWVLHDWPDEQCRKILGHLKDAMKPGYSKILIGEYVLSDHNAAWQHLSLDIYMLALASAQERTKTEWYKLIESCGLKIAGIYSKGDGNESVIEVVCEEDVSQ</sequence>
<dbReference type="AlphaFoldDB" id="A0A2V1D2G0"/>
<gene>
    <name evidence="7" type="ORF">DM02DRAFT_544114</name>
</gene>
<protein>
    <submittedName>
        <fullName evidence="7">Putative O-methyltransferase</fullName>
    </submittedName>
</protein>